<evidence type="ECO:0000313" key="4">
    <source>
        <dbReference type="EMBL" id="XCG64416.1"/>
    </source>
</evidence>
<accession>A0AAU8DQX8</accession>
<dbReference type="GO" id="GO:0070402">
    <property type="term" value="F:NADPH binding"/>
    <property type="evidence" value="ECO:0007669"/>
    <property type="project" value="TreeGrafter"/>
</dbReference>
<dbReference type="Gene3D" id="3.90.180.10">
    <property type="entry name" value="Medium-chain alcohol dehydrogenases, catalytic domain"/>
    <property type="match status" value="1"/>
</dbReference>
<organism evidence="4">
    <name type="scientific">Nakamurella sp. A5-74</name>
    <dbReference type="NCBI Taxonomy" id="3158264"/>
    <lineage>
        <taxon>Bacteria</taxon>
        <taxon>Bacillati</taxon>
        <taxon>Actinomycetota</taxon>
        <taxon>Actinomycetes</taxon>
        <taxon>Nakamurellales</taxon>
        <taxon>Nakamurellaceae</taxon>
        <taxon>Nakamurella</taxon>
    </lineage>
</organism>
<gene>
    <name evidence="4" type="ORF">ABLG96_03475</name>
</gene>
<dbReference type="NCBIfam" id="TIGR02824">
    <property type="entry name" value="quinone_pig3"/>
    <property type="match status" value="1"/>
</dbReference>
<sequence length="323" mass="33237">MRAVEIEDGALRWGEAPRPEVRPGEVVIRVAASAVNRADLLQAAGHYPVPPGASEILGLECSGTIEAVGGGVDGWSVGDECCALLSGGGYAEFVAVPAVQLLPIPDGVDLVTAAALPEVACTVWSNLVMTARLQRGERLLVHGGGSGIGTMAVQVGVALGAEVAVTASRDAALLRCAELGADLTINYTTDDFEVVMRAATGGADVILDVVGAKYLQRNVSALREGGRLVIIGFLGGSRAELDLNALMQIRGTVACTALRSRPTVGAGSKAEVVAAVREQLWPMIAAGSVRPVIEDVLPMTEAGEAHRRMAAGGHIGKIVLEVP</sequence>
<dbReference type="InterPro" id="IPR020843">
    <property type="entry name" value="ER"/>
</dbReference>
<dbReference type="InterPro" id="IPR014189">
    <property type="entry name" value="Quinone_OxRdtase_PIG3"/>
</dbReference>
<dbReference type="InterPro" id="IPR013154">
    <property type="entry name" value="ADH-like_N"/>
</dbReference>
<evidence type="ECO:0000256" key="2">
    <source>
        <dbReference type="ARBA" id="ARBA00023002"/>
    </source>
</evidence>
<dbReference type="PANTHER" id="PTHR48106">
    <property type="entry name" value="QUINONE OXIDOREDUCTASE PIG3-RELATED"/>
    <property type="match status" value="1"/>
</dbReference>
<dbReference type="Pfam" id="PF08240">
    <property type="entry name" value="ADH_N"/>
    <property type="match status" value="1"/>
</dbReference>
<dbReference type="AlphaFoldDB" id="A0AAU8DQX8"/>
<keyword evidence="2" id="KW-0560">Oxidoreductase</keyword>
<dbReference type="CDD" id="cd05276">
    <property type="entry name" value="p53_inducible_oxidoreductase"/>
    <property type="match status" value="1"/>
</dbReference>
<evidence type="ECO:0000256" key="1">
    <source>
        <dbReference type="ARBA" id="ARBA00022857"/>
    </source>
</evidence>
<reference evidence="4" key="1">
    <citation type="submission" date="2024-05" db="EMBL/GenBank/DDBJ databases">
        <authorList>
            <person name="Cai S.Y."/>
            <person name="Jin L.M."/>
            <person name="Li H.R."/>
        </authorList>
    </citation>
    <scope>NUCLEOTIDE SEQUENCE</scope>
    <source>
        <strain evidence="4">A5-74</strain>
    </source>
</reference>
<proteinExistence type="predicted"/>
<dbReference type="Pfam" id="PF13602">
    <property type="entry name" value="ADH_zinc_N_2"/>
    <property type="match status" value="1"/>
</dbReference>
<evidence type="ECO:0000259" key="3">
    <source>
        <dbReference type="SMART" id="SM00829"/>
    </source>
</evidence>
<name>A0AAU8DQX8_9ACTN</name>
<dbReference type="Gene3D" id="3.40.50.720">
    <property type="entry name" value="NAD(P)-binding Rossmann-like Domain"/>
    <property type="match status" value="1"/>
</dbReference>
<dbReference type="GO" id="GO:0016651">
    <property type="term" value="F:oxidoreductase activity, acting on NAD(P)H"/>
    <property type="evidence" value="ECO:0007669"/>
    <property type="project" value="TreeGrafter"/>
</dbReference>
<feature type="domain" description="Enoyl reductase (ER)" evidence="3">
    <location>
        <begin position="9"/>
        <end position="320"/>
    </location>
</feature>
<keyword evidence="1" id="KW-0521">NADP</keyword>
<dbReference type="PANTHER" id="PTHR48106:SF8">
    <property type="entry name" value="OS02G0805600 PROTEIN"/>
    <property type="match status" value="1"/>
</dbReference>
<dbReference type="RefSeq" id="WP_353650029.1">
    <property type="nucleotide sequence ID" value="NZ_CP159218.1"/>
</dbReference>
<dbReference type="InterPro" id="IPR011032">
    <property type="entry name" value="GroES-like_sf"/>
</dbReference>
<protein>
    <submittedName>
        <fullName evidence="4">NAD(P)H-quinone oxidoreductase</fullName>
    </submittedName>
</protein>
<dbReference type="SUPFAM" id="SSF50129">
    <property type="entry name" value="GroES-like"/>
    <property type="match status" value="1"/>
</dbReference>
<dbReference type="SUPFAM" id="SSF51735">
    <property type="entry name" value="NAD(P)-binding Rossmann-fold domains"/>
    <property type="match status" value="1"/>
</dbReference>
<dbReference type="SMART" id="SM00829">
    <property type="entry name" value="PKS_ER"/>
    <property type="match status" value="1"/>
</dbReference>
<dbReference type="InterPro" id="IPR036291">
    <property type="entry name" value="NAD(P)-bd_dom_sf"/>
</dbReference>
<dbReference type="EMBL" id="CP159218">
    <property type="protein sequence ID" value="XCG64416.1"/>
    <property type="molecule type" value="Genomic_DNA"/>
</dbReference>